<feature type="domain" description="Peptidase M24" evidence="1">
    <location>
        <begin position="45"/>
        <end position="115"/>
    </location>
</feature>
<dbReference type="SUPFAM" id="SSF55920">
    <property type="entry name" value="Creatinase/aminopeptidase"/>
    <property type="match status" value="1"/>
</dbReference>
<protein>
    <submittedName>
        <fullName evidence="3">Peptidase M24 domain-containing protein</fullName>
    </submittedName>
</protein>
<dbReference type="WBParaSite" id="PEQ_0000309301-mRNA-1">
    <property type="protein sequence ID" value="PEQ_0000309301-mRNA-1"/>
    <property type="gene ID" value="PEQ_0000309301"/>
</dbReference>
<organism evidence="2 3">
    <name type="scientific">Parascaris equorum</name>
    <name type="common">Equine roundworm</name>
    <dbReference type="NCBI Taxonomy" id="6256"/>
    <lineage>
        <taxon>Eukaryota</taxon>
        <taxon>Metazoa</taxon>
        <taxon>Ecdysozoa</taxon>
        <taxon>Nematoda</taxon>
        <taxon>Chromadorea</taxon>
        <taxon>Rhabditida</taxon>
        <taxon>Spirurina</taxon>
        <taxon>Ascaridomorpha</taxon>
        <taxon>Ascaridoidea</taxon>
        <taxon>Ascarididae</taxon>
        <taxon>Parascaris</taxon>
    </lineage>
</organism>
<dbReference type="InterPro" id="IPR036005">
    <property type="entry name" value="Creatinase/aminopeptidase-like"/>
</dbReference>
<dbReference type="InterPro" id="IPR000994">
    <property type="entry name" value="Pept_M24"/>
</dbReference>
<proteinExistence type="predicted"/>
<dbReference type="PANTHER" id="PTHR43763">
    <property type="entry name" value="XAA-PRO AMINOPEPTIDASE 1"/>
    <property type="match status" value="1"/>
</dbReference>
<accession>A0A914RMJ3</accession>
<evidence type="ECO:0000313" key="3">
    <source>
        <dbReference type="WBParaSite" id="PEQ_0000309301-mRNA-1"/>
    </source>
</evidence>
<reference evidence="3" key="1">
    <citation type="submission" date="2022-11" db="UniProtKB">
        <authorList>
            <consortium name="WormBaseParasite"/>
        </authorList>
    </citation>
    <scope>IDENTIFICATION</scope>
</reference>
<evidence type="ECO:0000259" key="1">
    <source>
        <dbReference type="Pfam" id="PF00557"/>
    </source>
</evidence>
<sequence length="116" mass="12857">MFVQVLIPDATNYEFGSVIGKDYSNIGASPIQAMKAVKNDVELQGMRNSHIRDSAALVEFFRWLEEEVLAGRKVTELSASDKSEQLRAKQPLYVGLSFSTIAGVDEHSALPHYKPT</sequence>
<dbReference type="InterPro" id="IPR050422">
    <property type="entry name" value="X-Pro_aminopeptidase_P"/>
</dbReference>
<dbReference type="AlphaFoldDB" id="A0A914RMJ3"/>
<dbReference type="Pfam" id="PF00557">
    <property type="entry name" value="Peptidase_M24"/>
    <property type="match status" value="1"/>
</dbReference>
<dbReference type="PANTHER" id="PTHR43763:SF6">
    <property type="entry name" value="XAA-PRO AMINOPEPTIDASE 1"/>
    <property type="match status" value="1"/>
</dbReference>
<dbReference type="Proteomes" id="UP000887564">
    <property type="component" value="Unplaced"/>
</dbReference>
<name>A0A914RMJ3_PAREQ</name>
<keyword evidence="2" id="KW-1185">Reference proteome</keyword>
<dbReference type="Gene3D" id="3.90.230.10">
    <property type="entry name" value="Creatinase/methionine aminopeptidase superfamily"/>
    <property type="match status" value="1"/>
</dbReference>
<evidence type="ECO:0000313" key="2">
    <source>
        <dbReference type="Proteomes" id="UP000887564"/>
    </source>
</evidence>